<dbReference type="OrthoDB" id="5579731at2759"/>
<gene>
    <name evidence="2" type="ORF">BT96DRAFT_755072</name>
</gene>
<feature type="non-terminal residue" evidence="2">
    <location>
        <position position="121"/>
    </location>
</feature>
<evidence type="ECO:0000259" key="1">
    <source>
        <dbReference type="Pfam" id="PF05205"/>
    </source>
</evidence>
<reference evidence="2" key="1">
    <citation type="journal article" date="2019" name="Environ. Microbiol.">
        <title>Fungal ecological strategies reflected in gene transcription - a case study of two litter decomposers.</title>
        <authorList>
            <person name="Barbi F."/>
            <person name="Kohler A."/>
            <person name="Barry K."/>
            <person name="Baskaran P."/>
            <person name="Daum C."/>
            <person name="Fauchery L."/>
            <person name="Ihrmark K."/>
            <person name="Kuo A."/>
            <person name="LaButti K."/>
            <person name="Lipzen A."/>
            <person name="Morin E."/>
            <person name="Grigoriev I.V."/>
            <person name="Henrissat B."/>
            <person name="Lindahl B."/>
            <person name="Martin F."/>
        </authorList>
    </citation>
    <scope>NUCLEOTIDE SEQUENCE</scope>
    <source>
        <strain evidence="2">JB14</strain>
    </source>
</reference>
<protein>
    <recommendedName>
        <fullName evidence="1">BOD1/SHG1 domain-containing protein</fullName>
    </recommendedName>
</protein>
<proteinExistence type="predicted"/>
<dbReference type="Proteomes" id="UP000799118">
    <property type="component" value="Unassembled WGS sequence"/>
</dbReference>
<dbReference type="Pfam" id="PF05205">
    <property type="entry name" value="COMPASS-Shg1"/>
    <property type="match status" value="1"/>
</dbReference>
<evidence type="ECO:0000313" key="2">
    <source>
        <dbReference type="EMBL" id="KAE9404456.1"/>
    </source>
</evidence>
<evidence type="ECO:0000313" key="3">
    <source>
        <dbReference type="Proteomes" id="UP000799118"/>
    </source>
</evidence>
<name>A0A6A4I1S1_9AGAR</name>
<organism evidence="2 3">
    <name type="scientific">Gymnopus androsaceus JB14</name>
    <dbReference type="NCBI Taxonomy" id="1447944"/>
    <lineage>
        <taxon>Eukaryota</taxon>
        <taxon>Fungi</taxon>
        <taxon>Dikarya</taxon>
        <taxon>Basidiomycota</taxon>
        <taxon>Agaricomycotina</taxon>
        <taxon>Agaricomycetes</taxon>
        <taxon>Agaricomycetidae</taxon>
        <taxon>Agaricales</taxon>
        <taxon>Marasmiineae</taxon>
        <taxon>Omphalotaceae</taxon>
        <taxon>Gymnopus</taxon>
    </lineage>
</organism>
<dbReference type="AlphaFoldDB" id="A0A6A4I1S1"/>
<dbReference type="EMBL" id="ML769416">
    <property type="protein sequence ID" value="KAE9404456.1"/>
    <property type="molecule type" value="Genomic_DNA"/>
</dbReference>
<keyword evidence="3" id="KW-1185">Reference proteome</keyword>
<feature type="domain" description="BOD1/SHG1" evidence="1">
    <location>
        <begin position="8"/>
        <end position="97"/>
    </location>
</feature>
<sequence>MPITNPSELVEQFKKSGEFDRLRRKLFAEFQKGDHIPAFNKKTEDVVQQRFAKTRSFISFGQDDNNLRAELMQEIQRYPYVETTVNDLQIFSDNGFSDDLEASIFRILKEERNENGINGES</sequence>
<accession>A0A6A4I1S1</accession>
<dbReference type="InterPro" id="IPR055264">
    <property type="entry name" value="BOD1/SHG1_dom"/>
</dbReference>